<protein>
    <submittedName>
        <fullName evidence="2">Uncharacterized protein</fullName>
    </submittedName>
</protein>
<evidence type="ECO:0000256" key="1">
    <source>
        <dbReference type="SAM" id="MobiDB-lite"/>
    </source>
</evidence>
<dbReference type="InParanoid" id="G2Y2Z9"/>
<sequence>MAIACHMKDGTVWTRSSRRRIPFNRHEKQISNENSGNMLVCLKKNKYVCEEDEKEKKGKEVKREKSGSKQNNQHNKRKQASATFPSPD</sequence>
<name>G2Y2Z9_BOTF4</name>
<proteinExistence type="predicted"/>
<gene>
    <name evidence="2" type="ORF">BofuT4_uP039410.1</name>
</gene>
<feature type="compositionally biased region" description="Basic and acidic residues" evidence="1">
    <location>
        <begin position="54"/>
        <end position="67"/>
    </location>
</feature>
<reference evidence="3" key="1">
    <citation type="journal article" date="2011" name="PLoS Genet.">
        <title>Genomic analysis of the necrotrophic fungal pathogens Sclerotinia sclerotiorum and Botrytis cinerea.</title>
        <authorList>
            <person name="Amselem J."/>
            <person name="Cuomo C.A."/>
            <person name="van Kan J.A."/>
            <person name="Viaud M."/>
            <person name="Benito E.P."/>
            <person name="Couloux A."/>
            <person name="Coutinho P.M."/>
            <person name="de Vries R.P."/>
            <person name="Dyer P.S."/>
            <person name="Fillinger S."/>
            <person name="Fournier E."/>
            <person name="Gout L."/>
            <person name="Hahn M."/>
            <person name="Kohn L."/>
            <person name="Lapalu N."/>
            <person name="Plummer K.M."/>
            <person name="Pradier J.M."/>
            <person name="Quevillon E."/>
            <person name="Sharon A."/>
            <person name="Simon A."/>
            <person name="ten Have A."/>
            <person name="Tudzynski B."/>
            <person name="Tudzynski P."/>
            <person name="Wincker P."/>
            <person name="Andrew M."/>
            <person name="Anthouard V."/>
            <person name="Beever R.E."/>
            <person name="Beffa R."/>
            <person name="Benoit I."/>
            <person name="Bouzid O."/>
            <person name="Brault B."/>
            <person name="Chen Z."/>
            <person name="Choquer M."/>
            <person name="Collemare J."/>
            <person name="Cotton P."/>
            <person name="Danchin E.G."/>
            <person name="Da Silva C."/>
            <person name="Gautier A."/>
            <person name="Giraud C."/>
            <person name="Giraud T."/>
            <person name="Gonzalez C."/>
            <person name="Grossetete S."/>
            <person name="Guldener U."/>
            <person name="Henrissat B."/>
            <person name="Howlett B.J."/>
            <person name="Kodira C."/>
            <person name="Kretschmer M."/>
            <person name="Lappartient A."/>
            <person name="Leroch M."/>
            <person name="Levis C."/>
            <person name="Mauceli E."/>
            <person name="Neuveglise C."/>
            <person name="Oeser B."/>
            <person name="Pearson M."/>
            <person name="Poulain J."/>
            <person name="Poussereau N."/>
            <person name="Quesneville H."/>
            <person name="Rascle C."/>
            <person name="Schumacher J."/>
            <person name="Segurens B."/>
            <person name="Sexton A."/>
            <person name="Silva E."/>
            <person name="Sirven C."/>
            <person name="Soanes D.M."/>
            <person name="Talbot N.J."/>
            <person name="Templeton M."/>
            <person name="Yandava C."/>
            <person name="Yarden O."/>
            <person name="Zeng Q."/>
            <person name="Rollins J.A."/>
            <person name="Lebrun M.H."/>
            <person name="Dickman M."/>
        </authorList>
    </citation>
    <scope>NUCLEOTIDE SEQUENCE [LARGE SCALE GENOMIC DNA]</scope>
    <source>
        <strain evidence="3">T4</strain>
    </source>
</reference>
<dbReference type="HOGENOM" id="CLU_2468779_0_0_1"/>
<dbReference type="AlphaFoldDB" id="G2Y2Z9"/>
<evidence type="ECO:0000313" key="3">
    <source>
        <dbReference type="Proteomes" id="UP000008177"/>
    </source>
</evidence>
<organism evidence="2 3">
    <name type="scientific">Botryotinia fuckeliana (strain T4)</name>
    <name type="common">Noble rot fungus</name>
    <name type="synonym">Botrytis cinerea</name>
    <dbReference type="NCBI Taxonomy" id="999810"/>
    <lineage>
        <taxon>Eukaryota</taxon>
        <taxon>Fungi</taxon>
        <taxon>Dikarya</taxon>
        <taxon>Ascomycota</taxon>
        <taxon>Pezizomycotina</taxon>
        <taxon>Leotiomycetes</taxon>
        <taxon>Helotiales</taxon>
        <taxon>Sclerotiniaceae</taxon>
        <taxon>Botrytis</taxon>
    </lineage>
</organism>
<feature type="region of interest" description="Disordered" evidence="1">
    <location>
        <begin position="51"/>
        <end position="88"/>
    </location>
</feature>
<evidence type="ECO:0000313" key="2">
    <source>
        <dbReference type="EMBL" id="CCD47039.1"/>
    </source>
</evidence>
<accession>G2Y2Z9</accession>
<dbReference type="Proteomes" id="UP000008177">
    <property type="component" value="Unplaced contigs"/>
</dbReference>
<dbReference type="EMBL" id="FQ790285">
    <property type="protein sequence ID" value="CCD47039.1"/>
    <property type="molecule type" value="Genomic_DNA"/>
</dbReference>